<proteinExistence type="predicted"/>
<protein>
    <submittedName>
        <fullName evidence="1">Pv-fam-d protein</fullName>
    </submittedName>
</protein>
<organism evidence="1 2">
    <name type="scientific">Plasmodium cynomolgi (strain B)</name>
    <dbReference type="NCBI Taxonomy" id="1120755"/>
    <lineage>
        <taxon>Eukaryota</taxon>
        <taxon>Sar</taxon>
        <taxon>Alveolata</taxon>
        <taxon>Apicomplexa</taxon>
        <taxon>Aconoidasida</taxon>
        <taxon>Haemosporida</taxon>
        <taxon>Plasmodiidae</taxon>
        <taxon>Plasmodium</taxon>
        <taxon>Plasmodium (Plasmodium)</taxon>
    </lineage>
</organism>
<dbReference type="OrthoDB" id="389390at2759"/>
<dbReference type="RefSeq" id="XP_004228189.1">
    <property type="nucleotide sequence ID" value="XM_004228141.1"/>
</dbReference>
<evidence type="ECO:0000313" key="1">
    <source>
        <dbReference type="EMBL" id="GAB69971.1"/>
    </source>
</evidence>
<name>K6UFE7_PLACD</name>
<dbReference type="AlphaFoldDB" id="K6UFE7"/>
<dbReference type="KEGG" id="pcy:PCYB_007200"/>
<reference evidence="1 2" key="1">
    <citation type="journal article" date="2012" name="Nat. Genet.">
        <title>Plasmodium cynomolgi genome sequences provide insight into Plasmodium vivax and the monkey malaria clade.</title>
        <authorList>
            <person name="Tachibana S."/>
            <person name="Sullivan S.A."/>
            <person name="Kawai S."/>
            <person name="Nakamura S."/>
            <person name="Kim H.R."/>
            <person name="Goto N."/>
            <person name="Arisue N."/>
            <person name="Palacpac N.M.Q."/>
            <person name="Honma H."/>
            <person name="Yagi M."/>
            <person name="Tougan T."/>
            <person name="Katakai Y."/>
            <person name="Kaneko O."/>
            <person name="Mita T."/>
            <person name="Kita K."/>
            <person name="Yasutomi Y."/>
            <person name="Sutton P.L."/>
            <person name="Shakhbatyan R."/>
            <person name="Horii T."/>
            <person name="Yasunaga T."/>
            <person name="Barnwell J.W."/>
            <person name="Escalante A.A."/>
            <person name="Carlton J.M."/>
            <person name="Tanabe K."/>
        </authorList>
    </citation>
    <scope>NUCLEOTIDE SEQUENCE [LARGE SCALE GENOMIC DNA]</scope>
    <source>
        <strain evidence="1 2">B</strain>
    </source>
</reference>
<keyword evidence="2" id="KW-1185">Reference proteome</keyword>
<dbReference type="Proteomes" id="UP000006319">
    <property type="component" value="Unassembled WGS sequence"/>
</dbReference>
<accession>K6UFE7</accession>
<dbReference type="GeneID" id="14696513"/>
<gene>
    <name evidence="1" type="ORF">PCYB_007200</name>
</gene>
<dbReference type="VEuPathDB" id="PlasmoDB:PCYB_007200"/>
<dbReference type="EMBL" id="DF158309">
    <property type="protein sequence ID" value="GAB69971.1"/>
    <property type="molecule type" value="Genomic_DNA"/>
</dbReference>
<sequence>MNILDEDECTFEKRLKSLMQDYEFKKQFNTIRCNANVHNYDLFYDTSECIDSCDKLFDKIKNMMMKMENMITLTIVSRLKKNIICNIKLFKS</sequence>
<evidence type="ECO:0000313" key="2">
    <source>
        <dbReference type="Proteomes" id="UP000006319"/>
    </source>
</evidence>